<feature type="compositionally biased region" description="Polar residues" evidence="1">
    <location>
        <begin position="137"/>
        <end position="146"/>
    </location>
</feature>
<dbReference type="EMBL" id="DF977492">
    <property type="protein sequence ID" value="GAP90771.1"/>
    <property type="molecule type" value="Genomic_DNA"/>
</dbReference>
<evidence type="ECO:0000256" key="1">
    <source>
        <dbReference type="SAM" id="MobiDB-lite"/>
    </source>
</evidence>
<feature type="region of interest" description="Disordered" evidence="1">
    <location>
        <begin position="111"/>
        <end position="156"/>
    </location>
</feature>
<reference evidence="2" key="1">
    <citation type="submission" date="2016-03" db="EMBL/GenBank/DDBJ databases">
        <title>Draft genome sequence of Rosellinia necatrix.</title>
        <authorList>
            <person name="Kanematsu S."/>
        </authorList>
    </citation>
    <scope>NUCLEOTIDE SEQUENCE [LARGE SCALE GENOMIC DNA]</scope>
    <source>
        <strain evidence="2">W97</strain>
    </source>
</reference>
<dbReference type="OrthoDB" id="4120989at2759"/>
<sequence length="407" mass="44757">MLKEFFNSMSNGPQGSEDVAELVVTALGTSGRHYICWKTNSGEYRQRSHGLPTRLQEWLCPADGTTRDFETLQVILLSDDAFWASDKNGEIRNESPSVALKQLRRSLTFHDGNLSSTHQRRLSRGRDFEESLERPRSSTLPATLSREQGGPRRQQQLRPLLSHHARAPSIDKPRLGPAVPVALRRRGGSASSPSPMRPQSIDTTLPWELGVLREQPTPKLDPDPAAPPKARDGNTPRPYHASGPAREKSVNGGNNASSPLAAAAATPVRHQKPAYRDAGMQTDPEPTPTPATKPYREEHCRECGCRSRNHDAQRDSAVSFGLGSKAGSSRRPSFDTALTRPDSGVFDESEPGGWADPYPYPDPARHHHYDHHHAAVMANPIAMGRMQDYFRSATYVLGAALHPQGMG</sequence>
<dbReference type="STRING" id="77044.A0A1W2TQN9"/>
<name>A0A1W2TQN9_ROSNE</name>
<evidence type="ECO:0000313" key="2">
    <source>
        <dbReference type="EMBL" id="GAP90771.1"/>
    </source>
</evidence>
<accession>A0A1W2TQN9</accession>
<feature type="compositionally biased region" description="Basic and acidic residues" evidence="1">
    <location>
        <begin position="124"/>
        <end position="136"/>
    </location>
</feature>
<protein>
    <submittedName>
        <fullName evidence="2">Uncharacterized protein</fullName>
    </submittedName>
</protein>
<evidence type="ECO:0000313" key="3">
    <source>
        <dbReference type="Proteomes" id="UP000054516"/>
    </source>
</evidence>
<dbReference type="Proteomes" id="UP000054516">
    <property type="component" value="Unassembled WGS sequence"/>
</dbReference>
<feature type="region of interest" description="Disordered" evidence="1">
    <location>
        <begin position="214"/>
        <end position="295"/>
    </location>
</feature>
<proteinExistence type="predicted"/>
<keyword evidence="3" id="KW-1185">Reference proteome</keyword>
<gene>
    <name evidence="2" type="ORF">SAMD00023353_4700200</name>
</gene>
<dbReference type="OMA" id="PCTCGCH"/>
<organism evidence="2">
    <name type="scientific">Rosellinia necatrix</name>
    <name type="common">White root-rot fungus</name>
    <dbReference type="NCBI Taxonomy" id="77044"/>
    <lineage>
        <taxon>Eukaryota</taxon>
        <taxon>Fungi</taxon>
        <taxon>Dikarya</taxon>
        <taxon>Ascomycota</taxon>
        <taxon>Pezizomycotina</taxon>
        <taxon>Sordariomycetes</taxon>
        <taxon>Xylariomycetidae</taxon>
        <taxon>Xylariales</taxon>
        <taxon>Xylariaceae</taxon>
        <taxon>Rosellinia</taxon>
    </lineage>
</organism>
<dbReference type="AlphaFoldDB" id="A0A1W2TQN9"/>
<feature type="region of interest" description="Disordered" evidence="1">
    <location>
        <begin position="320"/>
        <end position="359"/>
    </location>
</feature>